<dbReference type="InterPro" id="IPR001753">
    <property type="entry name" value="Enoyl-CoA_hydra/iso"/>
</dbReference>
<dbReference type="InterPro" id="IPR014748">
    <property type="entry name" value="Enoyl-CoA_hydra_C"/>
</dbReference>
<dbReference type="Pfam" id="PF00378">
    <property type="entry name" value="ECH_1"/>
    <property type="match status" value="1"/>
</dbReference>
<comment type="similarity">
    <text evidence="1">Belongs to the enoyl-CoA hydratase/isomerase family.</text>
</comment>
<comment type="caution">
    <text evidence="2">The sequence shown here is derived from an EMBL/GenBank/DDBJ whole genome shotgun (WGS) entry which is preliminary data.</text>
</comment>
<evidence type="ECO:0000256" key="1">
    <source>
        <dbReference type="ARBA" id="ARBA00005254"/>
    </source>
</evidence>
<accession>A0ABT1G5B5</accession>
<organism evidence="2 3">
    <name type="scientific">Natronospira proteinivora</name>
    <dbReference type="NCBI Taxonomy" id="1807133"/>
    <lineage>
        <taxon>Bacteria</taxon>
        <taxon>Pseudomonadati</taxon>
        <taxon>Pseudomonadota</taxon>
        <taxon>Gammaproteobacteria</taxon>
        <taxon>Natronospirales</taxon>
        <taxon>Natronospiraceae</taxon>
        <taxon>Natronospira</taxon>
    </lineage>
</organism>
<name>A0ABT1G5B5_9GAMM</name>
<dbReference type="Gene3D" id="3.90.226.10">
    <property type="entry name" value="2-enoyl-CoA Hydratase, Chain A, domain 1"/>
    <property type="match status" value="1"/>
</dbReference>
<sequence length="264" mass="28706">MSDQVQVNIDERGVATVALNRPEKHNAFNQAVIKELTTTLSELNNDDSVRVVVLTGEGKSFSAGADLNWMRSMAEYSEDENLEDSLRLAELMWVLDGLQKPTVARINGSVFGGGVGLVACCDIAVSVDSAKFALTEVRLGLVPAVISPFVIRAIGNRQARRFFMTGEAMDAQLAERIGLVHEAVAAEQLDEAVTVHVKRLLKGGPNALRASKELIDDIYGQGISAREAAKMKTSRLIAQLRVSEEGQEGLSAFLEKRAPNWVEK</sequence>
<dbReference type="Proteomes" id="UP001523550">
    <property type="component" value="Unassembled WGS sequence"/>
</dbReference>
<dbReference type="GO" id="GO:0004490">
    <property type="term" value="F:methylglutaconyl-CoA hydratase activity"/>
    <property type="evidence" value="ECO:0007669"/>
    <property type="project" value="UniProtKB-EC"/>
</dbReference>
<dbReference type="RefSeq" id="WP_253443897.1">
    <property type="nucleotide sequence ID" value="NZ_JALJYF010000001.1"/>
</dbReference>
<keyword evidence="3" id="KW-1185">Reference proteome</keyword>
<dbReference type="Gene3D" id="1.10.12.10">
    <property type="entry name" value="Lyase 2-enoyl-coa Hydratase, Chain A, domain 2"/>
    <property type="match status" value="1"/>
</dbReference>
<evidence type="ECO:0000313" key="3">
    <source>
        <dbReference type="Proteomes" id="UP001523550"/>
    </source>
</evidence>
<protein>
    <submittedName>
        <fullName evidence="2">Methylglutaconyl-CoA hydratase</fullName>
        <ecNumber evidence="2">4.2.1.18</ecNumber>
    </submittedName>
</protein>
<dbReference type="InterPro" id="IPR029045">
    <property type="entry name" value="ClpP/crotonase-like_dom_sf"/>
</dbReference>
<evidence type="ECO:0000313" key="2">
    <source>
        <dbReference type="EMBL" id="MCP1726130.1"/>
    </source>
</evidence>
<dbReference type="PANTHER" id="PTHR42964:SF1">
    <property type="entry name" value="POLYKETIDE BIOSYNTHESIS ENOYL-COA HYDRATASE PKSH-RELATED"/>
    <property type="match status" value="1"/>
</dbReference>
<keyword evidence="2" id="KW-0456">Lyase</keyword>
<dbReference type="InterPro" id="IPR051683">
    <property type="entry name" value="Enoyl-CoA_Hydratase/Isomerase"/>
</dbReference>
<dbReference type="PANTHER" id="PTHR42964">
    <property type="entry name" value="ENOYL-COA HYDRATASE"/>
    <property type="match status" value="1"/>
</dbReference>
<dbReference type="EC" id="4.2.1.18" evidence="2"/>
<proteinExistence type="inferred from homology"/>
<gene>
    <name evidence="2" type="ORF">J2T60_000095</name>
</gene>
<dbReference type="CDD" id="cd06558">
    <property type="entry name" value="crotonase-like"/>
    <property type="match status" value="1"/>
</dbReference>
<dbReference type="SUPFAM" id="SSF52096">
    <property type="entry name" value="ClpP/crotonase"/>
    <property type="match status" value="1"/>
</dbReference>
<reference evidence="2 3" key="1">
    <citation type="submission" date="2022-03" db="EMBL/GenBank/DDBJ databases">
        <title>Genomic Encyclopedia of Type Strains, Phase III (KMG-III): the genomes of soil and plant-associated and newly described type strains.</title>
        <authorList>
            <person name="Whitman W."/>
        </authorList>
    </citation>
    <scope>NUCLEOTIDE SEQUENCE [LARGE SCALE GENOMIC DNA]</scope>
    <source>
        <strain evidence="2 3">BSker1</strain>
    </source>
</reference>
<dbReference type="EMBL" id="JALJYF010000001">
    <property type="protein sequence ID" value="MCP1726130.1"/>
    <property type="molecule type" value="Genomic_DNA"/>
</dbReference>